<sequence length="507" mass="54763">MDRRFTVGIVGAGAMGRGIAQIAAEAGNKVRIFDIDPENVGNAISFVGDMVHRRMEKGRLSAKQAQNALNSLKAASSFATFSDCDLVIEAAVEELSVKHDIMARLEAQVSRDCVLATNTSSLSVTAIASAVSTPERVAGFHFFNPVPVMKLVEVIGGLKTAPHVLDLLCGWAVQMGHRPVRTADTPGFLVNHAGRAFSTEGLRILSEGICGHQDIDMVMTQAAGFRMGPFELFDLTGLDVSHGVMESIYHRYYEDPRYRPAPIAALRVAGGVLGRKTGGGFYAYDGDTAQRQPEPAALDWAKLPCPVWVSPVDPDSRDRLCAILGSIADIELEHGTSPTSHALILVTPFGHDATQSAVDQGLDPRRTIAVDMLFPDARRITLMHSPATTSEIQIAACALFAALGRKVTMIHDSPGFIAQRMLAMIVNTASEIAGQRIATPQHINDGTMLGLGYPHGALALGDVIGPNRILQILTNLSEHYQDGRYRPSQWLRRRALLGLSIEHPDRL</sequence>
<dbReference type="PANTHER" id="PTHR48075">
    <property type="entry name" value="3-HYDROXYACYL-COA DEHYDROGENASE FAMILY PROTEIN"/>
    <property type="match status" value="1"/>
</dbReference>
<dbReference type="Pfam" id="PF02737">
    <property type="entry name" value="3HCDH_N"/>
    <property type="match status" value="1"/>
</dbReference>
<evidence type="ECO:0000259" key="3">
    <source>
        <dbReference type="Pfam" id="PF02737"/>
    </source>
</evidence>
<dbReference type="InterPro" id="IPR036291">
    <property type="entry name" value="NAD(P)-bd_dom_sf"/>
</dbReference>
<evidence type="ECO:0000256" key="1">
    <source>
        <dbReference type="ARBA" id="ARBA00023002"/>
    </source>
</evidence>
<evidence type="ECO:0000313" key="5">
    <source>
        <dbReference type="Proteomes" id="UP000598227"/>
    </source>
</evidence>
<dbReference type="Gene3D" id="3.40.50.720">
    <property type="entry name" value="NAD(P)-binding Rossmann-like Domain"/>
    <property type="match status" value="1"/>
</dbReference>
<dbReference type="SUPFAM" id="SSF51735">
    <property type="entry name" value="NAD(P)-binding Rossmann-fold domains"/>
    <property type="match status" value="1"/>
</dbReference>
<dbReference type="RefSeq" id="WP_192567489.1">
    <property type="nucleotide sequence ID" value="NZ_JACZEP010000005.1"/>
</dbReference>
<dbReference type="Pfam" id="PF00725">
    <property type="entry name" value="3HCDH"/>
    <property type="match status" value="2"/>
</dbReference>
<feature type="domain" description="3-hydroxyacyl-CoA dehydrogenase NAD binding" evidence="3">
    <location>
        <begin position="6"/>
        <end position="184"/>
    </location>
</feature>
<comment type="caution">
    <text evidence="4">The sequence shown here is derived from an EMBL/GenBank/DDBJ whole genome shotgun (WGS) entry which is preliminary data.</text>
</comment>
<gene>
    <name evidence="4" type="ORF">IHE39_18445</name>
</gene>
<dbReference type="EMBL" id="JACZEP010000005">
    <property type="protein sequence ID" value="MBE1206275.1"/>
    <property type="molecule type" value="Genomic_DNA"/>
</dbReference>
<accession>A0ABR9GRG5</accession>
<dbReference type="Proteomes" id="UP000598227">
    <property type="component" value="Unassembled WGS sequence"/>
</dbReference>
<feature type="domain" description="3-hydroxyacyl-CoA dehydrogenase C-terminal" evidence="2">
    <location>
        <begin position="187"/>
        <end position="284"/>
    </location>
</feature>
<evidence type="ECO:0000313" key="4">
    <source>
        <dbReference type="EMBL" id="MBE1206275.1"/>
    </source>
</evidence>
<feature type="domain" description="3-hydroxyacyl-CoA dehydrogenase C-terminal" evidence="2">
    <location>
        <begin position="415"/>
        <end position="495"/>
    </location>
</feature>
<dbReference type="NCBIfam" id="NF006124">
    <property type="entry name" value="PRK08268.1"/>
    <property type="match status" value="1"/>
</dbReference>
<evidence type="ECO:0000259" key="2">
    <source>
        <dbReference type="Pfam" id="PF00725"/>
    </source>
</evidence>
<organism evidence="4 5">
    <name type="scientific">Aminobacter carboxidus</name>
    <dbReference type="NCBI Taxonomy" id="376165"/>
    <lineage>
        <taxon>Bacteria</taxon>
        <taxon>Pseudomonadati</taxon>
        <taxon>Pseudomonadota</taxon>
        <taxon>Alphaproteobacteria</taxon>
        <taxon>Hyphomicrobiales</taxon>
        <taxon>Phyllobacteriaceae</taxon>
        <taxon>Aminobacter</taxon>
    </lineage>
</organism>
<name>A0ABR9GRG5_9HYPH</name>
<dbReference type="Gene3D" id="1.10.1040.50">
    <property type="match status" value="1"/>
</dbReference>
<reference evidence="4 5" key="1">
    <citation type="submission" date="2020-09" db="EMBL/GenBank/DDBJ databases">
        <title>Draft Genome Sequence of Aminobacter carboxidus type strain DSM 1086, a soil Gram-negative carboxydobacterium.</title>
        <authorList>
            <person name="Turrini P."/>
            <person name="Tescari M."/>
            <person name="Artuso I."/>
            <person name="Lugli G.A."/>
            <person name="Frangipani E."/>
            <person name="Ventura M."/>
            <person name="Visca P."/>
        </authorList>
    </citation>
    <scope>NUCLEOTIDE SEQUENCE [LARGE SCALE GENOMIC DNA]</scope>
    <source>
        <strain evidence="4 5">DSM 1086</strain>
    </source>
</reference>
<dbReference type="SUPFAM" id="SSF48179">
    <property type="entry name" value="6-phosphogluconate dehydrogenase C-terminal domain-like"/>
    <property type="match status" value="2"/>
</dbReference>
<dbReference type="InterPro" id="IPR006176">
    <property type="entry name" value="3-OHacyl-CoA_DH_NAD-bd"/>
</dbReference>
<protein>
    <submittedName>
        <fullName evidence="4">3-hydroxyacyl-CoA dehydrogenase</fullName>
    </submittedName>
</protein>
<proteinExistence type="predicted"/>
<dbReference type="PANTHER" id="PTHR48075:SF5">
    <property type="entry name" value="3-HYDROXYBUTYRYL-COA DEHYDROGENASE"/>
    <property type="match status" value="1"/>
</dbReference>
<dbReference type="InterPro" id="IPR006108">
    <property type="entry name" value="3HC_DH_C"/>
</dbReference>
<dbReference type="InterPro" id="IPR008927">
    <property type="entry name" value="6-PGluconate_DH-like_C_sf"/>
</dbReference>
<keyword evidence="1" id="KW-0560">Oxidoreductase</keyword>
<keyword evidence="5" id="KW-1185">Reference proteome</keyword>